<dbReference type="RefSeq" id="WP_068326137.1">
    <property type="nucleotide sequence ID" value="NZ_LVHF01000010.1"/>
</dbReference>
<dbReference type="AlphaFoldDB" id="A0A178KPY9"/>
<gene>
    <name evidence="2" type="ORF">A3K86_00640</name>
</gene>
<protein>
    <submittedName>
        <fullName evidence="2">DUF2063 domain-containing protein</fullName>
    </submittedName>
</protein>
<keyword evidence="3" id="KW-1185">Reference proteome</keyword>
<accession>A0A178KPY9</accession>
<comment type="caution">
    <text evidence="2">The sequence shown here is derived from an EMBL/GenBank/DDBJ whole genome shotgun (WGS) entry which is preliminary data.</text>
</comment>
<organism evidence="2 3">
    <name type="scientific">Photobacterium jeanii</name>
    <dbReference type="NCBI Taxonomy" id="858640"/>
    <lineage>
        <taxon>Bacteria</taxon>
        <taxon>Pseudomonadati</taxon>
        <taxon>Pseudomonadota</taxon>
        <taxon>Gammaproteobacteria</taxon>
        <taxon>Vibrionales</taxon>
        <taxon>Vibrionaceae</taxon>
        <taxon>Photobacterium</taxon>
    </lineage>
</organism>
<evidence type="ECO:0000259" key="1">
    <source>
        <dbReference type="Pfam" id="PF09836"/>
    </source>
</evidence>
<dbReference type="Pfam" id="PF09836">
    <property type="entry name" value="DUF2063"/>
    <property type="match status" value="1"/>
</dbReference>
<evidence type="ECO:0000313" key="2">
    <source>
        <dbReference type="EMBL" id="OAN19176.1"/>
    </source>
</evidence>
<reference evidence="2 3" key="1">
    <citation type="submission" date="2016-03" db="EMBL/GenBank/DDBJ databases">
        <title>Photobacterium proteolyticum sp. nov. a protease producing bacterium isolated from ocean sediments of Laizhou Bay.</title>
        <authorList>
            <person name="Li Y."/>
        </authorList>
    </citation>
    <scope>NUCLEOTIDE SEQUENCE [LARGE SCALE GENOMIC DNA]</scope>
    <source>
        <strain evidence="2 3">R-40508</strain>
    </source>
</reference>
<dbReference type="STRING" id="858640.A3K86_00640"/>
<proteinExistence type="predicted"/>
<dbReference type="Gene3D" id="1.10.150.690">
    <property type="entry name" value="DUF2063"/>
    <property type="match status" value="1"/>
</dbReference>
<name>A0A178KPY9_9GAMM</name>
<dbReference type="OrthoDB" id="4146344at2"/>
<dbReference type="Proteomes" id="UP000078503">
    <property type="component" value="Unassembled WGS sequence"/>
</dbReference>
<feature type="domain" description="Putative DNA-binding" evidence="1">
    <location>
        <begin position="20"/>
        <end position="107"/>
    </location>
</feature>
<evidence type="ECO:0000313" key="3">
    <source>
        <dbReference type="Proteomes" id="UP000078503"/>
    </source>
</evidence>
<dbReference type="InterPro" id="IPR018640">
    <property type="entry name" value="DUF2063"/>
</dbReference>
<sequence length="264" mass="29949">MDKSPPRNDGAHDEQSTLHQLQQDFATALHYQPSPIAEQIQAGRFPAEQLLQVYRNNFVISLCEVLEATYPCTQAVLGEECFTQLARQHVLNYPLKQGDVTPYGACFGKTACTHPSLIEAVPYIFELIQLEWLIDMASQHQAHHIHFPFEKLQHLTEANIGNARLEVPEHTYLLDSHYPVSSIWHMVREDRVEHIDLHQAESVIVQHHHDQLQVLTTTPAATSLVRLSQQHHTLSEADDAMMAILGELLQQHVFSDIHGLTEGD</sequence>
<dbReference type="EMBL" id="LVHF01000010">
    <property type="protein sequence ID" value="OAN19176.1"/>
    <property type="molecule type" value="Genomic_DNA"/>
</dbReference>
<dbReference type="InterPro" id="IPR044922">
    <property type="entry name" value="DUF2063_N_sf"/>
</dbReference>